<dbReference type="RefSeq" id="WP_190148392.1">
    <property type="nucleotide sequence ID" value="NZ_BMTL01000005.1"/>
</dbReference>
<reference evidence="4" key="1">
    <citation type="journal article" date="2014" name="Int. J. Syst. Evol. Microbiol.">
        <title>Complete genome sequence of Corynebacterium casei LMG S-19264T (=DSM 44701T), isolated from a smear-ripened cheese.</title>
        <authorList>
            <consortium name="US DOE Joint Genome Institute (JGI-PGF)"/>
            <person name="Walter F."/>
            <person name="Albersmeier A."/>
            <person name="Kalinowski J."/>
            <person name="Ruckert C."/>
        </authorList>
    </citation>
    <scope>NUCLEOTIDE SEQUENCE</scope>
    <source>
        <strain evidence="4">JCM 4386</strain>
    </source>
</reference>
<evidence type="ECO:0000259" key="3">
    <source>
        <dbReference type="PROSITE" id="PS50801"/>
    </source>
</evidence>
<sequence>MNDIPREDRPNHLSVQPRVVDGVLVVTVEGEIDHDVKDLLNQALLSDDGAPPPRIVADLSGVTFMDSSGINVFVTTHRRVSGAQGWLRIAGAQESVVRLLQLVGIDEIIPCHRTVEEALNA</sequence>
<feature type="domain" description="STAS" evidence="3">
    <location>
        <begin position="13"/>
        <end position="121"/>
    </location>
</feature>
<gene>
    <name evidence="4" type="ORF">GCM10010269_14390</name>
</gene>
<reference evidence="4" key="2">
    <citation type="submission" date="2020-09" db="EMBL/GenBank/DDBJ databases">
        <authorList>
            <person name="Sun Q."/>
            <person name="Ohkuma M."/>
        </authorList>
    </citation>
    <scope>NUCLEOTIDE SEQUENCE</scope>
    <source>
        <strain evidence="4">JCM 4386</strain>
    </source>
</reference>
<dbReference type="Pfam" id="PF01740">
    <property type="entry name" value="STAS"/>
    <property type="match status" value="1"/>
</dbReference>
<organism evidence="4 5">
    <name type="scientific">Streptomyces humidus</name>
    <dbReference type="NCBI Taxonomy" id="52259"/>
    <lineage>
        <taxon>Bacteria</taxon>
        <taxon>Bacillati</taxon>
        <taxon>Actinomycetota</taxon>
        <taxon>Actinomycetes</taxon>
        <taxon>Kitasatosporales</taxon>
        <taxon>Streptomycetaceae</taxon>
        <taxon>Streptomyces</taxon>
    </lineage>
</organism>
<dbReference type="PROSITE" id="PS50801">
    <property type="entry name" value="STAS"/>
    <property type="match status" value="1"/>
</dbReference>
<keyword evidence="5" id="KW-1185">Reference proteome</keyword>
<dbReference type="InterPro" id="IPR003658">
    <property type="entry name" value="Anti-sigma_ant"/>
</dbReference>
<dbReference type="SUPFAM" id="SSF52091">
    <property type="entry name" value="SpoIIaa-like"/>
    <property type="match status" value="1"/>
</dbReference>
<evidence type="ECO:0000313" key="5">
    <source>
        <dbReference type="Proteomes" id="UP000606194"/>
    </source>
</evidence>
<evidence type="ECO:0000313" key="4">
    <source>
        <dbReference type="EMBL" id="GGR76332.1"/>
    </source>
</evidence>
<dbReference type="GO" id="GO:0043856">
    <property type="term" value="F:anti-sigma factor antagonist activity"/>
    <property type="evidence" value="ECO:0007669"/>
    <property type="project" value="InterPro"/>
</dbReference>
<dbReference type="InterPro" id="IPR036513">
    <property type="entry name" value="STAS_dom_sf"/>
</dbReference>
<dbReference type="PANTHER" id="PTHR33495:SF2">
    <property type="entry name" value="ANTI-SIGMA FACTOR ANTAGONIST TM_1081-RELATED"/>
    <property type="match status" value="1"/>
</dbReference>
<accession>A0A918L212</accession>
<dbReference type="InterPro" id="IPR002645">
    <property type="entry name" value="STAS_dom"/>
</dbReference>
<dbReference type="AlphaFoldDB" id="A0A918L212"/>
<dbReference type="EMBL" id="BMTL01000005">
    <property type="protein sequence ID" value="GGR76332.1"/>
    <property type="molecule type" value="Genomic_DNA"/>
</dbReference>
<dbReference type="CDD" id="cd07043">
    <property type="entry name" value="STAS_anti-anti-sigma_factors"/>
    <property type="match status" value="1"/>
</dbReference>
<comment type="similarity">
    <text evidence="1 2">Belongs to the anti-sigma-factor antagonist family.</text>
</comment>
<proteinExistence type="inferred from homology"/>
<dbReference type="NCBIfam" id="TIGR00377">
    <property type="entry name" value="ant_ant_sig"/>
    <property type="match status" value="1"/>
</dbReference>
<dbReference type="Proteomes" id="UP000606194">
    <property type="component" value="Unassembled WGS sequence"/>
</dbReference>
<evidence type="ECO:0000256" key="2">
    <source>
        <dbReference type="RuleBase" id="RU003749"/>
    </source>
</evidence>
<name>A0A918L212_9ACTN</name>
<dbReference type="Gene3D" id="3.30.750.24">
    <property type="entry name" value="STAS domain"/>
    <property type="match status" value="1"/>
</dbReference>
<evidence type="ECO:0000256" key="1">
    <source>
        <dbReference type="ARBA" id="ARBA00009013"/>
    </source>
</evidence>
<comment type="caution">
    <text evidence="4">The sequence shown here is derived from an EMBL/GenBank/DDBJ whole genome shotgun (WGS) entry which is preliminary data.</text>
</comment>
<protein>
    <recommendedName>
        <fullName evidence="2">Anti-sigma factor antagonist</fullName>
    </recommendedName>
</protein>
<dbReference type="PANTHER" id="PTHR33495">
    <property type="entry name" value="ANTI-SIGMA FACTOR ANTAGONIST TM_1081-RELATED-RELATED"/>
    <property type="match status" value="1"/>
</dbReference>